<dbReference type="AlphaFoldDB" id="A0A7K0G297"/>
<comment type="subcellular location">
    <subcellularLocation>
        <location evidence="3">Cytoplasm</location>
    </subcellularLocation>
</comment>
<dbReference type="SUPFAM" id="SSF51064">
    <property type="entry name" value="Head domain of nucleotide exchange factor GrpE"/>
    <property type="match status" value="1"/>
</dbReference>
<comment type="caution">
    <text evidence="6">The sequence shown here is derived from an EMBL/GenBank/DDBJ whole genome shotgun (WGS) entry which is preliminary data.</text>
</comment>
<dbReference type="Pfam" id="PF01025">
    <property type="entry name" value="GrpE"/>
    <property type="match status" value="1"/>
</dbReference>
<dbReference type="OrthoDB" id="9812586at2"/>
<dbReference type="Gene3D" id="3.90.20.20">
    <property type="match status" value="1"/>
</dbReference>
<dbReference type="CDD" id="cd00446">
    <property type="entry name" value="GrpE"/>
    <property type="match status" value="1"/>
</dbReference>
<dbReference type="InterPro" id="IPR009012">
    <property type="entry name" value="GrpE_head"/>
</dbReference>
<accession>A0A7K0G297</accession>
<evidence type="ECO:0000256" key="1">
    <source>
        <dbReference type="ARBA" id="ARBA00009054"/>
    </source>
</evidence>
<feature type="compositionally biased region" description="Low complexity" evidence="5">
    <location>
        <begin position="18"/>
        <end position="37"/>
    </location>
</feature>
<protein>
    <recommendedName>
        <fullName evidence="3">Protein GrpE</fullName>
    </recommendedName>
    <alternativeName>
        <fullName evidence="3">HSP-70 cofactor</fullName>
    </alternativeName>
</protein>
<dbReference type="Gene3D" id="2.30.22.10">
    <property type="entry name" value="Head domain of nucleotide exchange factor GrpE"/>
    <property type="match status" value="1"/>
</dbReference>
<dbReference type="HAMAP" id="MF_01151">
    <property type="entry name" value="GrpE"/>
    <property type="match status" value="1"/>
</dbReference>
<comment type="subunit">
    <text evidence="3">Homodimer.</text>
</comment>
<comment type="function">
    <text evidence="3">Participates actively in the response to hyperosmotic and heat shock by preventing the aggregation of stress-denatured proteins, in association with DnaK and GrpE. It is the nucleotide exchange factor for DnaK and may function as a thermosensor. Unfolded proteins bind initially to DnaJ; upon interaction with the DnaJ-bound protein, DnaK hydrolyzes its bound ATP, resulting in the formation of a stable complex. GrpE releases ADP from DnaK; ATP binding to DnaK triggers the release of the substrate protein, thus completing the reaction cycle. Several rounds of ATP-dependent interactions between DnaJ, DnaK and GrpE are required for fully efficient folding.</text>
</comment>
<dbReference type="Proteomes" id="UP000487757">
    <property type="component" value="Unassembled WGS sequence"/>
</dbReference>
<dbReference type="EMBL" id="WKKH01000030">
    <property type="protein sequence ID" value="MRX77732.1"/>
    <property type="molecule type" value="Genomic_DNA"/>
</dbReference>
<keyword evidence="3" id="KW-0963">Cytoplasm</keyword>
<evidence type="ECO:0000313" key="6">
    <source>
        <dbReference type="EMBL" id="MRX77732.1"/>
    </source>
</evidence>
<keyword evidence="2 3" id="KW-0143">Chaperone</keyword>
<dbReference type="RefSeq" id="WP_154282146.1">
    <property type="nucleotide sequence ID" value="NZ_JBHUJQ010000001.1"/>
</dbReference>
<keyword evidence="7" id="KW-1185">Reference proteome</keyword>
<evidence type="ECO:0000313" key="7">
    <source>
        <dbReference type="Proteomes" id="UP000487757"/>
    </source>
</evidence>
<dbReference type="SUPFAM" id="SSF58014">
    <property type="entry name" value="Coiled-coil domain of nucleotide exchange factor GrpE"/>
    <property type="match status" value="1"/>
</dbReference>
<comment type="similarity">
    <text evidence="1 3 4">Belongs to the GrpE family.</text>
</comment>
<dbReference type="GO" id="GO:0051087">
    <property type="term" value="F:protein-folding chaperone binding"/>
    <property type="evidence" value="ECO:0007669"/>
    <property type="project" value="InterPro"/>
</dbReference>
<feature type="compositionally biased region" description="Basic and acidic residues" evidence="5">
    <location>
        <begin position="1"/>
        <end position="13"/>
    </location>
</feature>
<evidence type="ECO:0000256" key="4">
    <source>
        <dbReference type="RuleBase" id="RU004478"/>
    </source>
</evidence>
<name>A0A7K0G297_9SPHI</name>
<dbReference type="GO" id="GO:0006457">
    <property type="term" value="P:protein folding"/>
    <property type="evidence" value="ECO:0007669"/>
    <property type="project" value="InterPro"/>
</dbReference>
<dbReference type="GO" id="GO:0005737">
    <property type="term" value="C:cytoplasm"/>
    <property type="evidence" value="ECO:0007669"/>
    <property type="project" value="UniProtKB-SubCell"/>
</dbReference>
<organism evidence="6 7">
    <name type="scientific">Pedobacter petrophilus</name>
    <dbReference type="NCBI Taxonomy" id="1908241"/>
    <lineage>
        <taxon>Bacteria</taxon>
        <taxon>Pseudomonadati</taxon>
        <taxon>Bacteroidota</taxon>
        <taxon>Sphingobacteriia</taxon>
        <taxon>Sphingobacteriales</taxon>
        <taxon>Sphingobacteriaceae</taxon>
        <taxon>Pedobacter</taxon>
    </lineage>
</organism>
<reference evidence="6 7" key="1">
    <citation type="submission" date="2019-11" db="EMBL/GenBank/DDBJ databases">
        <title>Pedobacter petrophilus genome.</title>
        <authorList>
            <person name="Feldbauer M.J."/>
            <person name="Newman J.D."/>
        </authorList>
    </citation>
    <scope>NUCLEOTIDE SEQUENCE [LARGE SCALE GENOMIC DNA]</scope>
    <source>
        <strain evidence="6 7">LMG 29686</strain>
    </source>
</reference>
<gene>
    <name evidence="3 6" type="primary">grpE</name>
    <name evidence="6" type="ORF">GJU39_16725</name>
</gene>
<evidence type="ECO:0000256" key="3">
    <source>
        <dbReference type="HAMAP-Rule" id="MF_01151"/>
    </source>
</evidence>
<sequence length="193" mass="21695">MFNKKKNNDKEENIMNPENTSENAAENVENADATVNETEQAPELSAEEKLQAEVQQLNDKYLRLYAEFDNYKRRTQKERVELLQTAGKDVIVSLLPVLDDFDRALKAMETAVEVAPVKEGILLVSTKLKNTLAQKGLKDVESINEPFNTDYHEAITNIPAPTEDLKGKVIDEVEKGYTLNDNVIRFAKVVVGA</sequence>
<evidence type="ECO:0000256" key="2">
    <source>
        <dbReference type="ARBA" id="ARBA00023186"/>
    </source>
</evidence>
<dbReference type="InterPro" id="IPR013805">
    <property type="entry name" value="GrpE_CC"/>
</dbReference>
<feature type="region of interest" description="Disordered" evidence="5">
    <location>
        <begin position="1"/>
        <end position="48"/>
    </location>
</feature>
<dbReference type="GO" id="GO:0042803">
    <property type="term" value="F:protein homodimerization activity"/>
    <property type="evidence" value="ECO:0007669"/>
    <property type="project" value="InterPro"/>
</dbReference>
<dbReference type="GO" id="GO:0051082">
    <property type="term" value="F:unfolded protein binding"/>
    <property type="evidence" value="ECO:0007669"/>
    <property type="project" value="TreeGrafter"/>
</dbReference>
<dbReference type="GO" id="GO:0000774">
    <property type="term" value="F:adenyl-nucleotide exchange factor activity"/>
    <property type="evidence" value="ECO:0007669"/>
    <property type="project" value="InterPro"/>
</dbReference>
<proteinExistence type="inferred from homology"/>
<evidence type="ECO:0000256" key="5">
    <source>
        <dbReference type="SAM" id="MobiDB-lite"/>
    </source>
</evidence>
<dbReference type="PANTHER" id="PTHR21237:SF23">
    <property type="entry name" value="GRPE PROTEIN HOMOLOG, MITOCHONDRIAL"/>
    <property type="match status" value="1"/>
</dbReference>
<dbReference type="PRINTS" id="PR00773">
    <property type="entry name" value="GRPEPROTEIN"/>
</dbReference>
<keyword evidence="3" id="KW-0346">Stress response</keyword>
<dbReference type="InterPro" id="IPR000740">
    <property type="entry name" value="GrpE"/>
</dbReference>
<dbReference type="PANTHER" id="PTHR21237">
    <property type="entry name" value="GRPE PROTEIN"/>
    <property type="match status" value="1"/>
</dbReference>